<dbReference type="Pfam" id="PF07963">
    <property type="entry name" value="N_methyl"/>
    <property type="match status" value="1"/>
</dbReference>
<name>A0A3B1CF46_9ZZZZ</name>
<evidence type="ECO:0000256" key="1">
    <source>
        <dbReference type="SAM" id="Phobius"/>
    </source>
</evidence>
<evidence type="ECO:0008006" key="3">
    <source>
        <dbReference type="Google" id="ProtNLM"/>
    </source>
</evidence>
<evidence type="ECO:0000313" key="2">
    <source>
        <dbReference type="EMBL" id="VAX29096.1"/>
    </source>
</evidence>
<dbReference type="NCBIfam" id="TIGR02532">
    <property type="entry name" value="IV_pilin_GFxxxE"/>
    <property type="match status" value="1"/>
</dbReference>
<protein>
    <recommendedName>
        <fullName evidence="3">Prepilin-type N-terminal cleavage/methylation domain-containing protein</fullName>
    </recommendedName>
</protein>
<dbReference type="InterPro" id="IPR012902">
    <property type="entry name" value="N_methyl_site"/>
</dbReference>
<keyword evidence="1" id="KW-0472">Membrane</keyword>
<organism evidence="2">
    <name type="scientific">hydrothermal vent metagenome</name>
    <dbReference type="NCBI Taxonomy" id="652676"/>
    <lineage>
        <taxon>unclassified sequences</taxon>
        <taxon>metagenomes</taxon>
        <taxon>ecological metagenomes</taxon>
    </lineage>
</organism>
<keyword evidence="1" id="KW-0812">Transmembrane</keyword>
<feature type="transmembrane region" description="Helical" evidence="1">
    <location>
        <begin position="6"/>
        <end position="27"/>
    </location>
</feature>
<dbReference type="EMBL" id="UOGH01000105">
    <property type="protein sequence ID" value="VAX29096.1"/>
    <property type="molecule type" value="Genomic_DNA"/>
</dbReference>
<reference evidence="2" key="1">
    <citation type="submission" date="2018-06" db="EMBL/GenBank/DDBJ databases">
        <authorList>
            <person name="Zhirakovskaya E."/>
        </authorList>
    </citation>
    <scope>NUCLEOTIDE SEQUENCE</scope>
</reference>
<sequence>MRSRNGFTFVEILVVMLILSIGLFVLVPRLAPRILEPTSPLEKKVNSVITKALEKAGESGRASEITFIMGSGSFRLEDEEFKLPEGLTVMEALVNDKRADALEVTVKAYPAGIIDYFELTLSDNSKLVSLPLLAEVESRG</sequence>
<gene>
    <name evidence="2" type="ORF">MNBD_NITROSPIRAE02-354</name>
</gene>
<dbReference type="AlphaFoldDB" id="A0A3B1CF46"/>
<proteinExistence type="predicted"/>
<keyword evidence="1" id="KW-1133">Transmembrane helix</keyword>
<accession>A0A3B1CF46</accession>